<proteinExistence type="predicted"/>
<protein>
    <recommendedName>
        <fullName evidence="1">KRAB domain-containing protein</fullName>
    </recommendedName>
</protein>
<evidence type="ECO:0000313" key="2">
    <source>
        <dbReference type="EMBL" id="KAJ1173417.1"/>
    </source>
</evidence>
<accession>A0AAV7TC28</accession>
<evidence type="ECO:0000313" key="3">
    <source>
        <dbReference type="Proteomes" id="UP001066276"/>
    </source>
</evidence>
<dbReference type="InterPro" id="IPR001909">
    <property type="entry name" value="KRAB"/>
</dbReference>
<organism evidence="2 3">
    <name type="scientific">Pleurodeles waltl</name>
    <name type="common">Iberian ribbed newt</name>
    <dbReference type="NCBI Taxonomy" id="8319"/>
    <lineage>
        <taxon>Eukaryota</taxon>
        <taxon>Metazoa</taxon>
        <taxon>Chordata</taxon>
        <taxon>Craniata</taxon>
        <taxon>Vertebrata</taxon>
        <taxon>Euteleostomi</taxon>
        <taxon>Amphibia</taxon>
        <taxon>Batrachia</taxon>
        <taxon>Caudata</taxon>
        <taxon>Salamandroidea</taxon>
        <taxon>Salamandridae</taxon>
        <taxon>Pleurodelinae</taxon>
        <taxon>Pleurodeles</taxon>
    </lineage>
</organism>
<dbReference type="GO" id="GO:0006355">
    <property type="term" value="P:regulation of DNA-templated transcription"/>
    <property type="evidence" value="ECO:0007669"/>
    <property type="project" value="InterPro"/>
</dbReference>
<dbReference type="Pfam" id="PF01352">
    <property type="entry name" value="KRAB"/>
    <property type="match status" value="1"/>
</dbReference>
<dbReference type="AlphaFoldDB" id="A0AAV7TC28"/>
<dbReference type="SMART" id="SM00349">
    <property type="entry name" value="KRAB"/>
    <property type="match status" value="1"/>
</dbReference>
<dbReference type="SUPFAM" id="SSF109640">
    <property type="entry name" value="KRAB domain (Kruppel-associated box)"/>
    <property type="match status" value="1"/>
</dbReference>
<name>A0AAV7TC28_PLEWA</name>
<dbReference type="CDD" id="cd07765">
    <property type="entry name" value="KRAB_A-box"/>
    <property type="match status" value="1"/>
</dbReference>
<keyword evidence="3" id="KW-1185">Reference proteome</keyword>
<gene>
    <name evidence="2" type="ORF">NDU88_005252</name>
</gene>
<dbReference type="PROSITE" id="PS50805">
    <property type="entry name" value="KRAB"/>
    <property type="match status" value="1"/>
</dbReference>
<sequence>MYRQHTDEVPAPFHEVSSCFSEEEWKILQEWQKELCGNVMKEIHQALILLGPLIATSVFSLRVKREQQLYPGDSLEFKKRLGVNSFPGDHGTLSIKREDSLVNCHQEIERRETHNYPNKQVPSSPFIAYPDVKVKEGSSDFDTGAPHISSVFSLHTKPEDETRSQDTMEVMKRTSGSSDSGCRFAFTCRNGVFHEGHLRSGTDII</sequence>
<comment type="caution">
    <text evidence="2">The sequence shown here is derived from an EMBL/GenBank/DDBJ whole genome shotgun (WGS) entry which is preliminary data.</text>
</comment>
<feature type="domain" description="KRAB" evidence="1">
    <location>
        <begin position="11"/>
        <end position="82"/>
    </location>
</feature>
<dbReference type="Proteomes" id="UP001066276">
    <property type="component" value="Chromosome 4_1"/>
</dbReference>
<dbReference type="EMBL" id="JANPWB010000007">
    <property type="protein sequence ID" value="KAJ1173417.1"/>
    <property type="molecule type" value="Genomic_DNA"/>
</dbReference>
<dbReference type="Gene3D" id="6.10.140.140">
    <property type="match status" value="1"/>
</dbReference>
<evidence type="ECO:0000259" key="1">
    <source>
        <dbReference type="PROSITE" id="PS50805"/>
    </source>
</evidence>
<dbReference type="InterPro" id="IPR036051">
    <property type="entry name" value="KRAB_dom_sf"/>
</dbReference>
<reference evidence="2" key="1">
    <citation type="journal article" date="2022" name="bioRxiv">
        <title>Sequencing and chromosome-scale assembly of the giantPleurodeles waltlgenome.</title>
        <authorList>
            <person name="Brown T."/>
            <person name="Elewa A."/>
            <person name="Iarovenko S."/>
            <person name="Subramanian E."/>
            <person name="Araus A.J."/>
            <person name="Petzold A."/>
            <person name="Susuki M."/>
            <person name="Suzuki K.-i.T."/>
            <person name="Hayashi T."/>
            <person name="Toyoda A."/>
            <person name="Oliveira C."/>
            <person name="Osipova E."/>
            <person name="Leigh N.D."/>
            <person name="Simon A."/>
            <person name="Yun M.H."/>
        </authorList>
    </citation>
    <scope>NUCLEOTIDE SEQUENCE</scope>
    <source>
        <strain evidence="2">20211129_DDA</strain>
        <tissue evidence="2">Liver</tissue>
    </source>
</reference>